<name>A0A5J9UR06_9POAL</name>
<gene>
    <name evidence="1" type="ORF">EJB05_28530</name>
</gene>
<organism evidence="1 2">
    <name type="scientific">Eragrostis curvula</name>
    <name type="common">weeping love grass</name>
    <dbReference type="NCBI Taxonomy" id="38414"/>
    <lineage>
        <taxon>Eukaryota</taxon>
        <taxon>Viridiplantae</taxon>
        <taxon>Streptophyta</taxon>
        <taxon>Embryophyta</taxon>
        <taxon>Tracheophyta</taxon>
        <taxon>Spermatophyta</taxon>
        <taxon>Magnoliopsida</taxon>
        <taxon>Liliopsida</taxon>
        <taxon>Poales</taxon>
        <taxon>Poaceae</taxon>
        <taxon>PACMAD clade</taxon>
        <taxon>Chloridoideae</taxon>
        <taxon>Eragrostideae</taxon>
        <taxon>Eragrostidinae</taxon>
        <taxon>Eragrostis</taxon>
    </lineage>
</organism>
<dbReference type="Proteomes" id="UP000324897">
    <property type="component" value="Chromosome 2"/>
</dbReference>
<dbReference type="EMBL" id="RWGY01000013">
    <property type="protein sequence ID" value="TVU26006.1"/>
    <property type="molecule type" value="Genomic_DNA"/>
</dbReference>
<sequence>MYTPAEAADPILANGSQVAPQGFAERYNRAFQVPSIETLLLQCFGTGFSFDSTHPVRRPICFDVLDKRGADKNMI</sequence>
<accession>A0A5J9UR06</accession>
<evidence type="ECO:0000313" key="1">
    <source>
        <dbReference type="EMBL" id="TVU26006.1"/>
    </source>
</evidence>
<protein>
    <submittedName>
        <fullName evidence="1">Uncharacterized protein</fullName>
    </submittedName>
</protein>
<dbReference type="Gramene" id="TVU26006">
    <property type="protein sequence ID" value="TVU26006"/>
    <property type="gene ID" value="EJB05_28530"/>
</dbReference>
<evidence type="ECO:0000313" key="2">
    <source>
        <dbReference type="Proteomes" id="UP000324897"/>
    </source>
</evidence>
<proteinExistence type="predicted"/>
<keyword evidence="2" id="KW-1185">Reference proteome</keyword>
<reference evidence="1 2" key="1">
    <citation type="journal article" date="2019" name="Sci. Rep.">
        <title>A high-quality genome of Eragrostis curvula grass provides insights into Poaceae evolution and supports new strategies to enhance forage quality.</title>
        <authorList>
            <person name="Carballo J."/>
            <person name="Santos B.A.C.M."/>
            <person name="Zappacosta D."/>
            <person name="Garbus I."/>
            <person name="Selva J.P."/>
            <person name="Gallo C.A."/>
            <person name="Diaz A."/>
            <person name="Albertini E."/>
            <person name="Caccamo M."/>
            <person name="Echenique V."/>
        </authorList>
    </citation>
    <scope>NUCLEOTIDE SEQUENCE [LARGE SCALE GENOMIC DNA]</scope>
    <source>
        <strain evidence="2">cv. Victoria</strain>
        <tissue evidence="1">Leaf</tissue>
    </source>
</reference>
<dbReference type="AlphaFoldDB" id="A0A5J9UR06"/>
<comment type="caution">
    <text evidence="1">The sequence shown here is derived from an EMBL/GenBank/DDBJ whole genome shotgun (WGS) entry which is preliminary data.</text>
</comment>
<feature type="non-terminal residue" evidence="1">
    <location>
        <position position="1"/>
    </location>
</feature>